<feature type="transmembrane region" description="Helical" evidence="1">
    <location>
        <begin position="7"/>
        <end position="28"/>
    </location>
</feature>
<gene>
    <name evidence="2" type="ORF">HF295_04410</name>
</gene>
<keyword evidence="1" id="KW-1133">Transmembrane helix</keyword>
<feature type="transmembrane region" description="Helical" evidence="1">
    <location>
        <begin position="74"/>
        <end position="95"/>
    </location>
</feature>
<proteinExistence type="predicted"/>
<name>A0A7L6N6L1_9MOLU</name>
<keyword evidence="1" id="KW-0812">Transmembrane</keyword>
<evidence type="ECO:0000313" key="2">
    <source>
        <dbReference type="EMBL" id="QLY40144.1"/>
    </source>
</evidence>
<accession>A0A7L6N6L1</accession>
<dbReference type="KEGG" id="tbk:HF295_04410"/>
<reference evidence="2 3" key="1">
    <citation type="submission" date="2020-04" db="EMBL/GenBank/DDBJ databases">
        <authorList>
            <person name="Zheng R.K."/>
            <person name="Sun C.M."/>
        </authorList>
    </citation>
    <scope>NUCLEOTIDE SEQUENCE [LARGE SCALE GENOMIC DNA]</scope>
    <source>
        <strain evidence="3">zrk29</strain>
    </source>
</reference>
<sequence>MKTASKVLGIISFVLTIFIVIFMISSLMMPSTGGDGWEDLGLLLMAIVFIVIALILTIPMLIFLKKLKQDNMNFYLKSQIALIVVSIINFIFTILRI</sequence>
<keyword evidence="1" id="KW-0472">Membrane</keyword>
<evidence type="ECO:0000256" key="1">
    <source>
        <dbReference type="SAM" id="Phobius"/>
    </source>
</evidence>
<keyword evidence="3" id="KW-1185">Reference proteome</keyword>
<dbReference type="EMBL" id="CP051151">
    <property type="protein sequence ID" value="QLY40144.1"/>
    <property type="molecule type" value="Genomic_DNA"/>
</dbReference>
<dbReference type="RefSeq" id="WP_312030968.1">
    <property type="nucleotide sequence ID" value="NZ_CP051151.1"/>
</dbReference>
<dbReference type="Proteomes" id="UP000512167">
    <property type="component" value="Chromosome"/>
</dbReference>
<protein>
    <submittedName>
        <fullName evidence="2">Uncharacterized protein</fullName>
    </submittedName>
</protein>
<organism evidence="2 3">
    <name type="scientific">Hujiaoplasma nucleasis</name>
    <dbReference type="NCBI Taxonomy" id="2725268"/>
    <lineage>
        <taxon>Bacteria</taxon>
        <taxon>Bacillati</taxon>
        <taxon>Mycoplasmatota</taxon>
        <taxon>Mollicutes</taxon>
        <taxon>Candidatus Izemoplasmatales</taxon>
        <taxon>Hujiaoplasmataceae</taxon>
        <taxon>Hujiaoplasma</taxon>
    </lineage>
</organism>
<feature type="transmembrane region" description="Helical" evidence="1">
    <location>
        <begin position="40"/>
        <end position="62"/>
    </location>
</feature>
<dbReference type="AlphaFoldDB" id="A0A7L6N6L1"/>
<evidence type="ECO:0000313" key="3">
    <source>
        <dbReference type="Proteomes" id="UP000512167"/>
    </source>
</evidence>